<evidence type="ECO:0000256" key="1">
    <source>
        <dbReference type="ARBA" id="ARBA00023118"/>
    </source>
</evidence>
<dbReference type="RefSeq" id="WP_090322012.1">
    <property type="nucleotide sequence ID" value="NZ_FNOE01000035.1"/>
</dbReference>
<proteinExistence type="predicted"/>
<evidence type="ECO:0000313" key="2">
    <source>
        <dbReference type="EMBL" id="SEO98554.1"/>
    </source>
</evidence>
<accession>A0A1H8U6T4</accession>
<name>A0A1H8U6T4_9PROT</name>
<dbReference type="CDD" id="cd05400">
    <property type="entry name" value="NT_2-5OAS_ClassI-CCAase"/>
    <property type="match status" value="1"/>
</dbReference>
<evidence type="ECO:0000313" key="3">
    <source>
        <dbReference type="Proteomes" id="UP000198814"/>
    </source>
</evidence>
<organism evidence="2 3">
    <name type="scientific">Nitrosomonas oligotropha</name>
    <dbReference type="NCBI Taxonomy" id="42354"/>
    <lineage>
        <taxon>Bacteria</taxon>
        <taxon>Pseudomonadati</taxon>
        <taxon>Pseudomonadota</taxon>
        <taxon>Betaproteobacteria</taxon>
        <taxon>Nitrosomonadales</taxon>
        <taxon>Nitrosomonadaceae</taxon>
        <taxon>Nitrosomonas</taxon>
    </lineage>
</organism>
<evidence type="ECO:0008006" key="4">
    <source>
        <dbReference type="Google" id="ProtNLM"/>
    </source>
</evidence>
<dbReference type="GO" id="GO:0016779">
    <property type="term" value="F:nucleotidyltransferase activity"/>
    <property type="evidence" value="ECO:0007669"/>
    <property type="project" value="InterPro"/>
</dbReference>
<keyword evidence="1" id="KW-0051">Antiviral defense</keyword>
<gene>
    <name evidence="2" type="ORF">SAMN05216333_1315</name>
</gene>
<dbReference type="OrthoDB" id="2082416at2"/>
<keyword evidence="3" id="KW-1185">Reference proteome</keyword>
<reference evidence="3" key="1">
    <citation type="submission" date="2016-10" db="EMBL/GenBank/DDBJ databases">
        <authorList>
            <person name="Varghese N."/>
            <person name="Submissions S."/>
        </authorList>
    </citation>
    <scope>NUCLEOTIDE SEQUENCE [LARGE SCALE GENOMIC DNA]</scope>
    <source>
        <strain evidence="3">Nm76</strain>
    </source>
</reference>
<dbReference type="GO" id="GO:0051607">
    <property type="term" value="P:defense response to virus"/>
    <property type="evidence" value="ECO:0007669"/>
    <property type="project" value="UniProtKB-KW"/>
</dbReference>
<dbReference type="InterPro" id="IPR006116">
    <property type="entry name" value="NT_2-5OAS_ClassI-CCAase"/>
</dbReference>
<dbReference type="STRING" id="42354.SAMN05216333_1315"/>
<dbReference type="InterPro" id="IPR043519">
    <property type="entry name" value="NT_sf"/>
</dbReference>
<sequence>MGVAEWFNSFCTNLQVQDSSTISSRYKTITRRLNTDFWNTTSDLSHSLYVGSYGRNTAIKGFSDLDMVFELPSALYHQYNAYNWNGPSALLQAVRTSLQKTYSSSDVGGDGQVVVINFQDGITFEIMPAFVNQAKTYTYPDSNKGGSWKTTNPRAEIKAIKERNMNCSGNLISLCRMTRAWRGKWEVPIGGLLIDTLAYQFIKNYEFRYKSYFYYDYMCRDFFKWMADQDKEQIFWRAPGSEQYVYGKGLFQYKAKQCHKIALDAIKYETSIPKMEWFAKQEWRSIFGTAFPD</sequence>
<dbReference type="Proteomes" id="UP000198814">
    <property type="component" value="Unassembled WGS sequence"/>
</dbReference>
<dbReference type="Pfam" id="PF18144">
    <property type="entry name" value="SMODS"/>
    <property type="match status" value="1"/>
</dbReference>
<dbReference type="AlphaFoldDB" id="A0A1H8U6T4"/>
<dbReference type="SUPFAM" id="SSF81301">
    <property type="entry name" value="Nucleotidyltransferase"/>
    <property type="match status" value="1"/>
</dbReference>
<protein>
    <recommendedName>
        <fullName evidence="4">Nucleotidyltransferase</fullName>
    </recommendedName>
</protein>
<dbReference type="EMBL" id="FODO01000031">
    <property type="protein sequence ID" value="SEO98554.1"/>
    <property type="molecule type" value="Genomic_DNA"/>
</dbReference>